<keyword evidence="3" id="KW-1185">Reference proteome</keyword>
<feature type="region of interest" description="Disordered" evidence="1">
    <location>
        <begin position="60"/>
        <end position="93"/>
    </location>
</feature>
<dbReference type="EMBL" id="CAAALY010108822">
    <property type="protein sequence ID" value="VEL30043.1"/>
    <property type="molecule type" value="Genomic_DNA"/>
</dbReference>
<protein>
    <submittedName>
        <fullName evidence="2">Uncharacterized protein</fullName>
    </submittedName>
</protein>
<feature type="compositionally biased region" description="Polar residues" evidence="1">
    <location>
        <begin position="60"/>
        <end position="72"/>
    </location>
</feature>
<gene>
    <name evidence="2" type="ORF">PXEA_LOCUS23483</name>
</gene>
<proteinExistence type="predicted"/>
<comment type="caution">
    <text evidence="2">The sequence shown here is derived from an EMBL/GenBank/DDBJ whole genome shotgun (WGS) entry which is preliminary data.</text>
</comment>
<dbReference type="AlphaFoldDB" id="A0A3S5A7T2"/>
<accession>A0A3S5A7T2</accession>
<name>A0A3S5A7T2_9PLAT</name>
<evidence type="ECO:0000313" key="2">
    <source>
        <dbReference type="EMBL" id="VEL30043.1"/>
    </source>
</evidence>
<sequence>MLSDIEDAEDTAVRRLLLAVMQADRRDEQQLVSTTPAFRRTWSTCSVPYAGYPVLPTTLTPYSASHQRPSYNHHQQQQHSPHQHPVHIQSQQRQLLQQVKQTQQRQALPYPYCCQQALTEPPASRLTQLLTYVLPDTQETLLHLATR</sequence>
<organism evidence="2 3">
    <name type="scientific">Protopolystoma xenopodis</name>
    <dbReference type="NCBI Taxonomy" id="117903"/>
    <lineage>
        <taxon>Eukaryota</taxon>
        <taxon>Metazoa</taxon>
        <taxon>Spiralia</taxon>
        <taxon>Lophotrochozoa</taxon>
        <taxon>Platyhelminthes</taxon>
        <taxon>Monogenea</taxon>
        <taxon>Polyopisthocotylea</taxon>
        <taxon>Polystomatidea</taxon>
        <taxon>Polystomatidae</taxon>
        <taxon>Protopolystoma</taxon>
    </lineage>
</organism>
<reference evidence="2" key="1">
    <citation type="submission" date="2018-11" db="EMBL/GenBank/DDBJ databases">
        <authorList>
            <consortium name="Pathogen Informatics"/>
        </authorList>
    </citation>
    <scope>NUCLEOTIDE SEQUENCE</scope>
</reference>
<evidence type="ECO:0000256" key="1">
    <source>
        <dbReference type="SAM" id="MobiDB-lite"/>
    </source>
</evidence>
<dbReference type="Proteomes" id="UP000784294">
    <property type="component" value="Unassembled WGS sequence"/>
</dbReference>
<evidence type="ECO:0000313" key="3">
    <source>
        <dbReference type="Proteomes" id="UP000784294"/>
    </source>
</evidence>